<proteinExistence type="inferred from homology"/>
<comment type="caution">
    <text evidence="2">The sequence shown here is derived from an EMBL/GenBank/DDBJ whole genome shotgun (WGS) entry which is preliminary data.</text>
</comment>
<reference evidence="2 3" key="1">
    <citation type="submission" date="2018-05" db="EMBL/GenBank/DDBJ databases">
        <title>Whole genome sequencing for identification of molecular markers to develop diagnostic detection tools for the regulated plant pathogen Lachnellula willkommii.</title>
        <authorList>
            <person name="Giroux E."/>
            <person name="Bilodeau G."/>
        </authorList>
    </citation>
    <scope>NUCLEOTIDE SEQUENCE [LARGE SCALE GENOMIC DNA]</scope>
    <source>
        <strain evidence="2 3">CBS 203.66</strain>
    </source>
</reference>
<dbReference type="SUPFAM" id="SSF89796">
    <property type="entry name" value="CoA-transferase family III (CaiB/BaiF)"/>
    <property type="match status" value="1"/>
</dbReference>
<evidence type="ECO:0000256" key="1">
    <source>
        <dbReference type="ARBA" id="ARBA00008383"/>
    </source>
</evidence>
<gene>
    <name evidence="2" type="ORF">LARI1_G001482</name>
</gene>
<dbReference type="AlphaFoldDB" id="A0A8T9BME8"/>
<dbReference type="PANTHER" id="PTHR48229:SF2">
    <property type="entry name" value="CAIB_BAIF FAMILY PROTEIN"/>
    <property type="match status" value="1"/>
</dbReference>
<dbReference type="Gene3D" id="3.40.50.10540">
    <property type="entry name" value="Crotonobetainyl-coa:carnitine coa-transferase, domain 1"/>
    <property type="match status" value="1"/>
</dbReference>
<dbReference type="PANTHER" id="PTHR48229">
    <property type="entry name" value="CAIB/BAIF FAMILY ENZYME (AFU_ORTHOLOGUE AFUA_1G05360)-RELATED"/>
    <property type="match status" value="1"/>
</dbReference>
<dbReference type="InterPro" id="IPR023606">
    <property type="entry name" value="CoA-Trfase_III_dom_1_sf"/>
</dbReference>
<organism evidence="2 3">
    <name type="scientific">Lachnellula arida</name>
    <dbReference type="NCBI Taxonomy" id="1316785"/>
    <lineage>
        <taxon>Eukaryota</taxon>
        <taxon>Fungi</taxon>
        <taxon>Dikarya</taxon>
        <taxon>Ascomycota</taxon>
        <taxon>Pezizomycotina</taxon>
        <taxon>Leotiomycetes</taxon>
        <taxon>Helotiales</taxon>
        <taxon>Lachnaceae</taxon>
        <taxon>Lachnellula</taxon>
    </lineage>
</organism>
<keyword evidence="3" id="KW-1185">Reference proteome</keyword>
<comment type="similarity">
    <text evidence="1">Belongs to the CoA-transferase III family.</text>
</comment>
<dbReference type="OrthoDB" id="2308815at2759"/>
<evidence type="ECO:0000313" key="3">
    <source>
        <dbReference type="Proteomes" id="UP000469559"/>
    </source>
</evidence>
<dbReference type="Proteomes" id="UP000469559">
    <property type="component" value="Unassembled WGS sequence"/>
</dbReference>
<dbReference type="Pfam" id="PF02515">
    <property type="entry name" value="CoA_transf_3"/>
    <property type="match status" value="1"/>
</dbReference>
<dbReference type="EMBL" id="QGMF01000025">
    <property type="protein sequence ID" value="TVY21168.1"/>
    <property type="molecule type" value="Genomic_DNA"/>
</dbReference>
<protein>
    <submittedName>
        <fullName evidence="2">Succinyl-CoA--D-citramalate CoA-transferase</fullName>
    </submittedName>
</protein>
<dbReference type="InterPro" id="IPR003673">
    <property type="entry name" value="CoA-Trfase_fam_III"/>
</dbReference>
<accession>A0A8T9BME8</accession>
<sequence>MRVTAPHQPDLSALHPDLNWGKWNSSLDLRKPEDRQLLKALVLEADVVVTGYRPGVLEKYGFGVKDIVDICSEREKGIIVAQENCYGWHGPWAGRSGWQQISDASWNALLMGCLTCGVSMEFGRAMGHDAPVTPVFPNSDYWYGIT</sequence>
<name>A0A8T9BME8_9HELO</name>
<evidence type="ECO:0000313" key="2">
    <source>
        <dbReference type="EMBL" id="TVY21168.1"/>
    </source>
</evidence>
<dbReference type="GO" id="GO:0003824">
    <property type="term" value="F:catalytic activity"/>
    <property type="evidence" value="ECO:0007669"/>
    <property type="project" value="InterPro"/>
</dbReference>
<dbReference type="InterPro" id="IPR052985">
    <property type="entry name" value="CoA-trans_III_biosynth/detox"/>
</dbReference>